<keyword evidence="7" id="KW-0175">Coiled coil</keyword>
<dbReference type="GO" id="GO:0051707">
    <property type="term" value="P:response to other organism"/>
    <property type="evidence" value="ECO:0007669"/>
    <property type="project" value="UniProtKB-ARBA"/>
</dbReference>
<evidence type="ECO:0000313" key="13">
    <source>
        <dbReference type="Proteomes" id="UP000215914"/>
    </source>
</evidence>
<dbReference type="Gene3D" id="1.20.5.4130">
    <property type="match status" value="1"/>
</dbReference>
<dbReference type="InterPro" id="IPR001611">
    <property type="entry name" value="Leu-rich_rpt"/>
</dbReference>
<evidence type="ECO:0000259" key="10">
    <source>
        <dbReference type="Pfam" id="PF23559"/>
    </source>
</evidence>
<proteinExistence type="inferred from homology"/>
<dbReference type="Pfam" id="PF23559">
    <property type="entry name" value="WHD_DRP"/>
    <property type="match status" value="1"/>
</dbReference>
<dbReference type="Proteomes" id="UP000215914">
    <property type="component" value="Unassembled WGS sequence"/>
</dbReference>
<keyword evidence="2" id="KW-0433">Leucine-rich repeat</keyword>
<comment type="similarity">
    <text evidence="1">Belongs to the disease resistance NB-LRR family.</text>
</comment>
<sequence length="948" mass="108315">MADALVAVLVKEVVRTLGSVATQEFALLRGLKNDILSLKDDFEQIQAVLQDAEEKRVKSNAVEAWLKRLRSASLEAENVLDEISTEALLQSLHKQRVQYRVKAFFSSNHNKYMTRVRIAHKVKDIRRKLNDITSKRIELDLTPSVPTSHVDDTEVVGQMPPDRETSSVIHDTSVIMGRNEERDMVIGDICNKDIGKHENGEVRVYGIWGMGGLGKTTLAQLVYNHETVDQYFDLKCWVYVSENFQVKEIMKKIIESIDKSGCTLTQLETLHESLQSKLRGKKFLIVLDDVWVEENEKAKWEELSKTLSCGAEESIVVMTTRSQTTTRMMARVPELQHKLGCLSKENAWLLFKKLAFAQGREGGDISELEPIGREIVEKCKGLPLAVKTLGSLMWSKSSTNYWQYVKDNNLWELEEINVVPAILKLSYDNLLPHLKRCFTYCCLFPKGYAMTKDELTTLWVANGFIPPKGGKDLYMLGEEIFNCLVWRSFFIVKANSQDHEYVMHDLIHDMARLVMGDDCLVIEPGKEVIIPNGVLHLSSSCPDYHFSPQELGKLTSLRSVFMFGDGDKYKCNISQIFSHVHLRVLYLRDVDLNALPESVCKLKHLRYLNLSDSRIKVLSESIIYLQNLQMLLLEDCMRLEKLPKGLRYMRNLQRLDITKCYSLSHLPRGIKELSSLRTLPFFPLNKSKEESVTKIGELGSLNLLEGNLKIAGLVFVGSLSEAKSANLKCKTNLSGLGLHWSENAFERRRQQMFTHDEEVLKGLEPTSSLKELSIYDYMGKIISPSWMVNLKNLVGIKFDGCKKCEHIPALGRLPNLRVIELSFMDSLKCFHDDDTSMLGDTTTMFLSLQKLYISWCPSLNALPGNLPKLEVLSLYRCKKLVSLPDEIQSFNFMKTLQITGCKLLRKRYDKEIGVDWQKISHIPTIQIDLFPEDDDDEEDEEKIDEIDK</sequence>
<dbReference type="InterPro" id="IPR038005">
    <property type="entry name" value="RX-like_CC"/>
</dbReference>
<dbReference type="SUPFAM" id="SSF52058">
    <property type="entry name" value="L domain-like"/>
    <property type="match status" value="1"/>
</dbReference>
<dbReference type="Gene3D" id="1.10.8.430">
    <property type="entry name" value="Helical domain of apoptotic protease-activating factors"/>
    <property type="match status" value="1"/>
</dbReference>
<accession>A0A9K3P4X0</accession>
<evidence type="ECO:0000313" key="12">
    <source>
        <dbReference type="EMBL" id="KAF5823999.1"/>
    </source>
</evidence>
<dbReference type="PANTHER" id="PTHR36766">
    <property type="entry name" value="PLANT BROAD-SPECTRUM MILDEW RESISTANCE PROTEIN RPW8"/>
    <property type="match status" value="1"/>
</dbReference>
<dbReference type="FunFam" id="1.10.10.10:FF:000322">
    <property type="entry name" value="Probable disease resistance protein At1g63360"/>
    <property type="match status" value="1"/>
</dbReference>
<keyword evidence="6" id="KW-0067">ATP-binding</keyword>
<reference evidence="12" key="1">
    <citation type="journal article" date="2017" name="Nature">
        <title>The sunflower genome provides insights into oil metabolism, flowering and Asterid evolution.</title>
        <authorList>
            <person name="Badouin H."/>
            <person name="Gouzy J."/>
            <person name="Grassa C.J."/>
            <person name="Murat F."/>
            <person name="Staton S.E."/>
            <person name="Cottret L."/>
            <person name="Lelandais-Briere C."/>
            <person name="Owens G.L."/>
            <person name="Carrere S."/>
            <person name="Mayjonade B."/>
            <person name="Legrand L."/>
            <person name="Gill N."/>
            <person name="Kane N.C."/>
            <person name="Bowers J.E."/>
            <person name="Hubner S."/>
            <person name="Bellec A."/>
            <person name="Berard A."/>
            <person name="Berges H."/>
            <person name="Blanchet N."/>
            <person name="Boniface M.C."/>
            <person name="Brunel D."/>
            <person name="Catrice O."/>
            <person name="Chaidir N."/>
            <person name="Claudel C."/>
            <person name="Donnadieu C."/>
            <person name="Faraut T."/>
            <person name="Fievet G."/>
            <person name="Helmstetter N."/>
            <person name="King M."/>
            <person name="Knapp S.J."/>
            <person name="Lai Z."/>
            <person name="Le Paslier M.C."/>
            <person name="Lippi Y."/>
            <person name="Lorenzon L."/>
            <person name="Mandel J.R."/>
            <person name="Marage G."/>
            <person name="Marchand G."/>
            <person name="Marquand E."/>
            <person name="Bret-Mestries E."/>
            <person name="Morien E."/>
            <person name="Nambeesan S."/>
            <person name="Nguyen T."/>
            <person name="Pegot-Espagnet P."/>
            <person name="Pouilly N."/>
            <person name="Raftis F."/>
            <person name="Sallet E."/>
            <person name="Schiex T."/>
            <person name="Thomas J."/>
            <person name="Vandecasteele C."/>
            <person name="Vares D."/>
            <person name="Vear F."/>
            <person name="Vautrin S."/>
            <person name="Crespi M."/>
            <person name="Mangin B."/>
            <person name="Burke J.M."/>
            <person name="Salse J."/>
            <person name="Munos S."/>
            <person name="Vincourt P."/>
            <person name="Rieseberg L.H."/>
            <person name="Langlade N.B."/>
        </authorList>
    </citation>
    <scope>NUCLEOTIDE SEQUENCE</scope>
    <source>
        <tissue evidence="12">Leaves</tissue>
    </source>
</reference>
<dbReference type="InterPro" id="IPR002182">
    <property type="entry name" value="NB-ARC"/>
</dbReference>
<dbReference type="InterPro" id="IPR056789">
    <property type="entry name" value="LRR_R13L1-DRL21"/>
</dbReference>
<dbReference type="GO" id="GO:0006952">
    <property type="term" value="P:defense response"/>
    <property type="evidence" value="ECO:0007669"/>
    <property type="project" value="UniProtKB-KW"/>
</dbReference>
<gene>
    <name evidence="12" type="ORF">HanXRQr2_Chr01g0044331</name>
</gene>
<dbReference type="GO" id="GO:0005524">
    <property type="term" value="F:ATP binding"/>
    <property type="evidence" value="ECO:0007669"/>
    <property type="project" value="UniProtKB-KW"/>
</dbReference>
<keyword evidence="13" id="KW-1185">Reference proteome</keyword>
<keyword evidence="3" id="KW-0677">Repeat</keyword>
<evidence type="ECO:0000256" key="6">
    <source>
        <dbReference type="ARBA" id="ARBA00022840"/>
    </source>
</evidence>
<feature type="domain" description="Disease resistance protein winged helix" evidence="10">
    <location>
        <begin position="443"/>
        <end position="511"/>
    </location>
</feature>
<dbReference type="Gramene" id="mRNA:HanXRQr2_Chr01g0044331">
    <property type="protein sequence ID" value="mRNA:HanXRQr2_Chr01g0044331"/>
    <property type="gene ID" value="HanXRQr2_Chr01g0044331"/>
</dbReference>
<evidence type="ECO:0000256" key="7">
    <source>
        <dbReference type="SAM" id="Coils"/>
    </source>
</evidence>
<dbReference type="Gene3D" id="3.80.10.10">
    <property type="entry name" value="Ribonuclease Inhibitor"/>
    <property type="match status" value="2"/>
</dbReference>
<dbReference type="Gene3D" id="1.10.10.10">
    <property type="entry name" value="Winged helix-like DNA-binding domain superfamily/Winged helix DNA-binding domain"/>
    <property type="match status" value="1"/>
</dbReference>
<dbReference type="InterPro" id="IPR058922">
    <property type="entry name" value="WHD_DRP"/>
</dbReference>
<evidence type="ECO:0000259" key="11">
    <source>
        <dbReference type="Pfam" id="PF25019"/>
    </source>
</evidence>
<dbReference type="SUPFAM" id="SSF52540">
    <property type="entry name" value="P-loop containing nucleoside triphosphate hydrolases"/>
    <property type="match status" value="1"/>
</dbReference>
<dbReference type="AlphaFoldDB" id="A0A9K3P4X0"/>
<dbReference type="Gene3D" id="3.40.50.300">
    <property type="entry name" value="P-loop containing nucleotide triphosphate hydrolases"/>
    <property type="match status" value="1"/>
</dbReference>
<feature type="coiled-coil region" evidence="7">
    <location>
        <begin position="35"/>
        <end position="86"/>
    </location>
</feature>
<comment type="caution">
    <text evidence="12">The sequence shown here is derived from an EMBL/GenBank/DDBJ whole genome shotgun (WGS) entry which is preliminary data.</text>
</comment>
<feature type="domain" description="NB-ARC" evidence="8">
    <location>
        <begin position="198"/>
        <end position="358"/>
    </location>
</feature>
<protein>
    <submittedName>
        <fullName evidence="12">Virus X resistance protein-like, coiled-coil</fullName>
    </submittedName>
</protein>
<dbReference type="InterPro" id="IPR042197">
    <property type="entry name" value="Apaf_helical"/>
</dbReference>
<reference evidence="12" key="2">
    <citation type="submission" date="2020-06" db="EMBL/GenBank/DDBJ databases">
        <title>Helianthus annuus Genome sequencing and assembly Release 2.</title>
        <authorList>
            <person name="Gouzy J."/>
            <person name="Langlade N."/>
            <person name="Munos S."/>
        </authorList>
    </citation>
    <scope>NUCLEOTIDE SEQUENCE</scope>
    <source>
        <tissue evidence="12">Leaves</tissue>
    </source>
</reference>
<dbReference type="InterPro" id="IPR032675">
    <property type="entry name" value="LRR_dom_sf"/>
</dbReference>
<dbReference type="Pfam" id="PF25019">
    <property type="entry name" value="LRR_R13L1-DRL21"/>
    <property type="match status" value="1"/>
</dbReference>
<keyword evidence="5" id="KW-0611">Plant defense</keyword>
<name>A0A9K3P4X0_HELAN</name>
<dbReference type="Pfam" id="PF00931">
    <property type="entry name" value="NB-ARC"/>
    <property type="match status" value="1"/>
</dbReference>
<feature type="domain" description="R13L1/DRL21-like LRR repeat region" evidence="11">
    <location>
        <begin position="695"/>
        <end position="824"/>
    </location>
</feature>
<dbReference type="InterPro" id="IPR041118">
    <property type="entry name" value="Rx_N"/>
</dbReference>
<dbReference type="Pfam" id="PF18052">
    <property type="entry name" value="Rx_N"/>
    <property type="match status" value="1"/>
</dbReference>
<dbReference type="CDD" id="cd14798">
    <property type="entry name" value="RX-CC_like"/>
    <property type="match status" value="1"/>
</dbReference>
<evidence type="ECO:0000256" key="1">
    <source>
        <dbReference type="ARBA" id="ARBA00008894"/>
    </source>
</evidence>
<dbReference type="EMBL" id="MNCJ02000316">
    <property type="protein sequence ID" value="KAF5823999.1"/>
    <property type="molecule type" value="Genomic_DNA"/>
</dbReference>
<dbReference type="PRINTS" id="PR00364">
    <property type="entry name" value="DISEASERSIST"/>
</dbReference>
<dbReference type="OrthoDB" id="2973320at2759"/>
<keyword evidence="4" id="KW-0547">Nucleotide-binding</keyword>
<feature type="domain" description="Disease resistance N-terminal" evidence="9">
    <location>
        <begin position="10"/>
        <end position="98"/>
    </location>
</feature>
<dbReference type="InterPro" id="IPR036388">
    <property type="entry name" value="WH-like_DNA-bd_sf"/>
</dbReference>
<dbReference type="Pfam" id="PF13855">
    <property type="entry name" value="LRR_8"/>
    <property type="match status" value="1"/>
</dbReference>
<dbReference type="PANTHER" id="PTHR36766:SF47">
    <property type="entry name" value="NB-ARC DOMAIN-CONTAINING PROTEIN"/>
    <property type="match status" value="1"/>
</dbReference>
<dbReference type="InterPro" id="IPR027417">
    <property type="entry name" value="P-loop_NTPase"/>
</dbReference>
<evidence type="ECO:0000259" key="9">
    <source>
        <dbReference type="Pfam" id="PF18052"/>
    </source>
</evidence>
<dbReference type="GO" id="GO:0043531">
    <property type="term" value="F:ADP binding"/>
    <property type="evidence" value="ECO:0007669"/>
    <property type="project" value="InterPro"/>
</dbReference>
<evidence type="ECO:0000256" key="2">
    <source>
        <dbReference type="ARBA" id="ARBA00022614"/>
    </source>
</evidence>
<organism evidence="12 13">
    <name type="scientific">Helianthus annuus</name>
    <name type="common">Common sunflower</name>
    <dbReference type="NCBI Taxonomy" id="4232"/>
    <lineage>
        <taxon>Eukaryota</taxon>
        <taxon>Viridiplantae</taxon>
        <taxon>Streptophyta</taxon>
        <taxon>Embryophyta</taxon>
        <taxon>Tracheophyta</taxon>
        <taxon>Spermatophyta</taxon>
        <taxon>Magnoliopsida</taxon>
        <taxon>eudicotyledons</taxon>
        <taxon>Gunneridae</taxon>
        <taxon>Pentapetalae</taxon>
        <taxon>asterids</taxon>
        <taxon>campanulids</taxon>
        <taxon>Asterales</taxon>
        <taxon>Asteraceae</taxon>
        <taxon>Asteroideae</taxon>
        <taxon>Heliantheae alliance</taxon>
        <taxon>Heliantheae</taxon>
        <taxon>Helianthus</taxon>
    </lineage>
</organism>
<evidence type="ECO:0000256" key="5">
    <source>
        <dbReference type="ARBA" id="ARBA00022821"/>
    </source>
</evidence>
<evidence type="ECO:0000256" key="4">
    <source>
        <dbReference type="ARBA" id="ARBA00022741"/>
    </source>
</evidence>
<evidence type="ECO:0000259" key="8">
    <source>
        <dbReference type="Pfam" id="PF00931"/>
    </source>
</evidence>
<evidence type="ECO:0000256" key="3">
    <source>
        <dbReference type="ARBA" id="ARBA00022737"/>
    </source>
</evidence>